<dbReference type="PANTHER" id="PTHR31313:SF81">
    <property type="entry name" value="TY1 ENHANCER ACTIVATOR"/>
    <property type="match status" value="1"/>
</dbReference>
<dbReference type="Pfam" id="PF04082">
    <property type="entry name" value="Fungal_trans"/>
    <property type="match status" value="1"/>
</dbReference>
<sequence length="1082" mass="119664">MGRTPVPKRKKAQTEVEILKARLHTIESAYSERLSQMESLLNRVMPGAQIALAQDLNMGNGSGPGLGPVLEAGTRTGPSPAPGSSVAHALTLPTTAPSGHDFQGTESSNDSKWADIDSPQEAMQQYVPSWDRSTASTSGLTSERSSASLFSSDMHTGTTGQSFPKDKAVDDTLFLPTSQAQTTDSSPAPSIVHSSTSAADITHGESDSDSDSGLGELAATMDRLRIFDASYYFGKGTMMFSSTDKTKMWDEEISLDVHGTHDIDIPPEALIMPATEVIDALIDIYYSYYYPFLPMIKKTTLLQSMDDRYEPQSIFLLNSVFMAAALTGDYVHPCLYSDPNNPKTLATPFFERARLVLDYCIGIPRVSTVQGLILLSRYPKVLGLGHHYIQQAILMASDLGLHRKCDRWIPDVEVQEIRRRVFWCVYAVDSSASSITGRAPLLNDNEIDVSMVVPTATEGELEYSNTLYLVHICKLWRIFRNVKQYIFNALDVQEMVPGSLPKSYEQQLIQWQLQLPAALRFSFDLKEDDPRVMYNARGGIAQMLYESTLILLHKPYISSDETVKRSPYRSLDICSKAATKITDISKFLARTYIRTFEITGVAEYATANALRIHVFFMGSDDPKVAEPNRANFYYMMQFFREYYSSPRNNIDDQSINCFLTFFDEFLSTLNGLSESTVHVCASAIKNMVIAKRSKIALAGLPGGHGEHPVPPDGDSRNLSRVVKIGREVRAKARVNSSNSSPKDGHNTYRKRLSHMQHDDQQRCTSTPQLRPHHQHIQQQGSTMSSVSSLENVQNSGDYLHPIKAQKVSQYIGSFGGSVVMESLNQYQTSNLILSQPPSTSAIPQSNGVSSSAVEMFEGFAHQPTQQQFQHQQAPAQQCLQTQPQPQTQFLNHPIQPMGNFDALNPSFWGDFEVTGETAASLQPDAQILNPEVSQANSSVFSNVSNASTSLPTEFLNPTNIFGISTPDEFHPADPQQQQGLQQPTASSSSVFMSLKMNQTTSAPEEMDEELNADQIQALLDRTLSENTHTTPNDLSNSNGPAGSAATASMSQQQQQQLIQNQSQGIGLDEVHEDFYSTSWHNM</sequence>
<organism evidence="9 10">
    <name type="scientific">Mortierella polycephala</name>
    <dbReference type="NCBI Taxonomy" id="41804"/>
    <lineage>
        <taxon>Eukaryota</taxon>
        <taxon>Fungi</taxon>
        <taxon>Fungi incertae sedis</taxon>
        <taxon>Mucoromycota</taxon>
        <taxon>Mortierellomycotina</taxon>
        <taxon>Mortierellomycetes</taxon>
        <taxon>Mortierellales</taxon>
        <taxon>Mortierellaceae</taxon>
        <taxon>Mortierella</taxon>
    </lineage>
</organism>
<feature type="compositionally biased region" description="Low complexity" evidence="7">
    <location>
        <begin position="1050"/>
        <end position="1065"/>
    </location>
</feature>
<keyword evidence="10" id="KW-1185">Reference proteome</keyword>
<feature type="region of interest" description="Disordered" evidence="7">
    <location>
        <begin position="964"/>
        <end position="988"/>
    </location>
</feature>
<keyword evidence="3" id="KW-0805">Transcription regulation</keyword>
<feature type="compositionally biased region" description="Polar residues" evidence="7">
    <location>
        <begin position="776"/>
        <end position="789"/>
    </location>
</feature>
<evidence type="ECO:0000256" key="4">
    <source>
        <dbReference type="ARBA" id="ARBA00023125"/>
    </source>
</evidence>
<evidence type="ECO:0000256" key="3">
    <source>
        <dbReference type="ARBA" id="ARBA00023015"/>
    </source>
</evidence>
<name>A0A9P6QD47_9FUNG</name>
<feature type="domain" description="Xylanolytic transcriptional activator regulatory" evidence="8">
    <location>
        <begin position="385"/>
        <end position="460"/>
    </location>
</feature>
<evidence type="ECO:0000256" key="6">
    <source>
        <dbReference type="ARBA" id="ARBA00023242"/>
    </source>
</evidence>
<protein>
    <submittedName>
        <fullName evidence="9">Transcriptional activator of fatty acid utilization</fullName>
    </submittedName>
</protein>
<gene>
    <name evidence="9" type="primary">CTF1</name>
    <name evidence="9" type="ORF">BG011_007573</name>
</gene>
<dbReference type="GO" id="GO:0003677">
    <property type="term" value="F:DNA binding"/>
    <property type="evidence" value="ECO:0007669"/>
    <property type="project" value="UniProtKB-KW"/>
</dbReference>
<dbReference type="Proteomes" id="UP000726737">
    <property type="component" value="Unassembled WGS sequence"/>
</dbReference>
<comment type="caution">
    <text evidence="9">The sequence shown here is derived from an EMBL/GenBank/DDBJ whole genome shotgun (WGS) entry which is preliminary data.</text>
</comment>
<dbReference type="PANTHER" id="PTHR31313">
    <property type="entry name" value="TY1 ENHANCER ACTIVATOR"/>
    <property type="match status" value="1"/>
</dbReference>
<evidence type="ECO:0000313" key="10">
    <source>
        <dbReference type="Proteomes" id="UP000726737"/>
    </source>
</evidence>
<proteinExistence type="predicted"/>
<evidence type="ECO:0000256" key="5">
    <source>
        <dbReference type="ARBA" id="ARBA00023163"/>
    </source>
</evidence>
<accession>A0A9P6QD47</accession>
<dbReference type="OrthoDB" id="4161332at2759"/>
<dbReference type="AlphaFoldDB" id="A0A9P6QD47"/>
<feature type="region of interest" description="Disordered" evidence="7">
    <location>
        <begin position="1026"/>
        <end position="1065"/>
    </location>
</feature>
<keyword evidence="6" id="KW-0539">Nucleus</keyword>
<dbReference type="InterPro" id="IPR051615">
    <property type="entry name" value="Transcr_Regulatory_Elem"/>
</dbReference>
<reference evidence="9" key="1">
    <citation type="journal article" date="2020" name="Fungal Divers.">
        <title>Resolving the Mortierellaceae phylogeny through synthesis of multi-gene phylogenetics and phylogenomics.</title>
        <authorList>
            <person name="Vandepol N."/>
            <person name="Liber J."/>
            <person name="Desiro A."/>
            <person name="Na H."/>
            <person name="Kennedy M."/>
            <person name="Barry K."/>
            <person name="Grigoriev I.V."/>
            <person name="Miller A.N."/>
            <person name="O'Donnell K."/>
            <person name="Stajich J.E."/>
            <person name="Bonito G."/>
        </authorList>
    </citation>
    <scope>NUCLEOTIDE SEQUENCE</scope>
    <source>
        <strain evidence="9">KOD948</strain>
    </source>
</reference>
<dbReference type="SMART" id="SM00906">
    <property type="entry name" value="Fungal_trans"/>
    <property type="match status" value="1"/>
</dbReference>
<feature type="region of interest" description="Disordered" evidence="7">
    <location>
        <begin position="129"/>
        <end position="166"/>
    </location>
</feature>
<feature type="region of interest" description="Disordered" evidence="7">
    <location>
        <begin position="754"/>
        <end position="789"/>
    </location>
</feature>
<keyword evidence="1" id="KW-0479">Metal-binding</keyword>
<evidence type="ECO:0000256" key="1">
    <source>
        <dbReference type="ARBA" id="ARBA00022723"/>
    </source>
</evidence>
<keyword evidence="4" id="KW-0238">DNA-binding</keyword>
<dbReference type="GO" id="GO:0008270">
    <property type="term" value="F:zinc ion binding"/>
    <property type="evidence" value="ECO:0007669"/>
    <property type="project" value="InterPro"/>
</dbReference>
<evidence type="ECO:0000313" key="9">
    <source>
        <dbReference type="EMBL" id="KAG0264013.1"/>
    </source>
</evidence>
<dbReference type="EMBL" id="JAAAJA010000059">
    <property type="protein sequence ID" value="KAG0264013.1"/>
    <property type="molecule type" value="Genomic_DNA"/>
</dbReference>
<feature type="region of interest" description="Disordered" evidence="7">
    <location>
        <begin position="74"/>
        <end position="114"/>
    </location>
</feature>
<feature type="compositionally biased region" description="Polar residues" evidence="7">
    <location>
        <begin position="1026"/>
        <end position="1049"/>
    </location>
</feature>
<evidence type="ECO:0000256" key="7">
    <source>
        <dbReference type="SAM" id="MobiDB-lite"/>
    </source>
</evidence>
<keyword evidence="2" id="KW-0862">Zinc</keyword>
<dbReference type="InterPro" id="IPR007219">
    <property type="entry name" value="XnlR_reg_dom"/>
</dbReference>
<feature type="region of interest" description="Disordered" evidence="7">
    <location>
        <begin position="179"/>
        <end position="214"/>
    </location>
</feature>
<evidence type="ECO:0000256" key="2">
    <source>
        <dbReference type="ARBA" id="ARBA00022833"/>
    </source>
</evidence>
<keyword evidence="5" id="KW-0804">Transcription</keyword>
<feature type="compositionally biased region" description="Polar residues" evidence="7">
    <location>
        <begin position="129"/>
        <end position="162"/>
    </location>
</feature>
<dbReference type="GO" id="GO:0006351">
    <property type="term" value="P:DNA-templated transcription"/>
    <property type="evidence" value="ECO:0007669"/>
    <property type="project" value="InterPro"/>
</dbReference>
<feature type="compositionally biased region" description="Polar residues" evidence="7">
    <location>
        <begin position="179"/>
        <end position="199"/>
    </location>
</feature>
<dbReference type="CDD" id="cd12148">
    <property type="entry name" value="fungal_TF_MHR"/>
    <property type="match status" value="1"/>
</dbReference>
<evidence type="ECO:0000259" key="8">
    <source>
        <dbReference type="SMART" id="SM00906"/>
    </source>
</evidence>